<proteinExistence type="predicted"/>
<evidence type="ECO:0000313" key="3">
    <source>
        <dbReference type="Proteomes" id="UP000198104"/>
    </source>
</evidence>
<name>A0A254Q129_9BURK</name>
<dbReference type="Proteomes" id="UP000198104">
    <property type="component" value="Unassembled WGS sequence"/>
</dbReference>
<sequence length="69" mass="7363">MAVGQNQRNRKNDPMVSKTGKAKLGPLNVTQLTKLLDSSTKPKEKAKIQRALNKRPPAAVIAEPATAAA</sequence>
<protein>
    <submittedName>
        <fullName evidence="2">Uncharacterized protein</fullName>
    </submittedName>
</protein>
<reference evidence="2 3" key="1">
    <citation type="submission" date="2017-05" db="EMBL/GenBank/DDBJ databases">
        <title>Polynucleobacter sp. MWH-K35W1 isolated from the permanently anoxic monimolimnion of a meromictic lake.</title>
        <authorList>
            <person name="Hahn M.W."/>
        </authorList>
    </citation>
    <scope>NUCLEOTIDE SEQUENCE [LARGE SCALE GENOMIC DNA]</scope>
    <source>
        <strain evidence="2 3">MWH-K35W1</strain>
    </source>
</reference>
<dbReference type="EMBL" id="NGUO01000002">
    <property type="protein sequence ID" value="OWS72495.1"/>
    <property type="molecule type" value="Genomic_DNA"/>
</dbReference>
<accession>A0A254Q129</accession>
<gene>
    <name evidence="2" type="ORF">CBI30_01645</name>
</gene>
<keyword evidence="3" id="KW-1185">Reference proteome</keyword>
<feature type="compositionally biased region" description="Low complexity" evidence="1">
    <location>
        <begin position="56"/>
        <end position="69"/>
    </location>
</feature>
<evidence type="ECO:0000313" key="2">
    <source>
        <dbReference type="EMBL" id="OWS72495.1"/>
    </source>
</evidence>
<feature type="region of interest" description="Disordered" evidence="1">
    <location>
        <begin position="1"/>
        <end position="69"/>
    </location>
</feature>
<comment type="caution">
    <text evidence="2">The sequence shown here is derived from an EMBL/GenBank/DDBJ whole genome shotgun (WGS) entry which is preliminary data.</text>
</comment>
<dbReference type="AlphaFoldDB" id="A0A254Q129"/>
<organism evidence="2 3">
    <name type="scientific">Polynucleobacter aenigmaticus</name>
    <dbReference type="NCBI Taxonomy" id="1743164"/>
    <lineage>
        <taxon>Bacteria</taxon>
        <taxon>Pseudomonadati</taxon>
        <taxon>Pseudomonadota</taxon>
        <taxon>Betaproteobacteria</taxon>
        <taxon>Burkholderiales</taxon>
        <taxon>Burkholderiaceae</taxon>
        <taxon>Polynucleobacter</taxon>
    </lineage>
</organism>
<feature type="compositionally biased region" description="Polar residues" evidence="1">
    <location>
        <begin position="28"/>
        <end position="39"/>
    </location>
</feature>
<evidence type="ECO:0000256" key="1">
    <source>
        <dbReference type="SAM" id="MobiDB-lite"/>
    </source>
</evidence>